<keyword evidence="2" id="KW-1185">Reference proteome</keyword>
<organism evidence="1 2">
    <name type="scientific">Helcococcus bovis</name>
    <dbReference type="NCBI Taxonomy" id="3153252"/>
    <lineage>
        <taxon>Bacteria</taxon>
        <taxon>Bacillati</taxon>
        <taxon>Bacillota</taxon>
        <taxon>Tissierellia</taxon>
        <taxon>Tissierellales</taxon>
        <taxon>Peptoniphilaceae</taxon>
        <taxon>Helcococcus</taxon>
    </lineage>
</organism>
<reference evidence="1 2" key="1">
    <citation type="journal article" date="2024" name="Front. Microbiol.">
        <title>Pangenomic and biochemical analyses of Helcococcus ovis reveal widespread tetracycline resistance and a novel bacterial species, Helcococcus bovis.</title>
        <authorList>
            <person name="Cunha F."/>
            <person name="Zhai Y."/>
            <person name="Casaro S."/>
            <person name="Jones K.L."/>
            <person name="Hernandez M."/>
            <person name="Bisinotto R.S."/>
            <person name="Kariyawasam S."/>
            <person name="Brown M.B."/>
            <person name="Phillips A."/>
            <person name="Jeong K.C."/>
            <person name="Galvao K.N."/>
        </authorList>
    </citation>
    <scope>NUCLEOTIDE SEQUENCE [LARGE SCALE GENOMIC DNA]</scope>
    <source>
        <strain evidence="1 2">KG197</strain>
    </source>
</reference>
<proteinExistence type="predicted"/>
<comment type="caution">
    <text evidence="1">The sequence shown here is derived from an EMBL/GenBank/DDBJ whole genome shotgun (WGS) entry which is preliminary data.</text>
</comment>
<dbReference type="Proteomes" id="UP001629536">
    <property type="component" value="Unassembled WGS sequence"/>
</dbReference>
<evidence type="ECO:0000313" key="1">
    <source>
        <dbReference type="EMBL" id="MFM1524243.1"/>
    </source>
</evidence>
<accession>A0ABW9F5I1</accession>
<name>A0ABW9F5I1_9FIRM</name>
<dbReference type="EMBL" id="JBFNFH010000001">
    <property type="protein sequence ID" value="MFM1524243.1"/>
    <property type="molecule type" value="Genomic_DNA"/>
</dbReference>
<evidence type="ECO:0000313" key="2">
    <source>
        <dbReference type="Proteomes" id="UP001629536"/>
    </source>
</evidence>
<protein>
    <submittedName>
        <fullName evidence="1">Uncharacterized protein</fullName>
    </submittedName>
</protein>
<sequence length="49" mass="5841">MGIRVFNIKEFKSKSMGEFIDYSKQYFSKYTIFFGLPSKNTESVNYLKK</sequence>
<dbReference type="RefSeq" id="WP_408104373.1">
    <property type="nucleotide sequence ID" value="NZ_JBFNFH010000001.1"/>
</dbReference>
<gene>
    <name evidence="1" type="ORF">ABGF40_00975</name>
</gene>